<dbReference type="Proteomes" id="UP000254573">
    <property type="component" value="Unassembled WGS sequence"/>
</dbReference>
<evidence type="ECO:0000313" key="3">
    <source>
        <dbReference type="Proteomes" id="UP000254573"/>
    </source>
</evidence>
<feature type="region of interest" description="Disordered" evidence="1">
    <location>
        <begin position="293"/>
        <end position="315"/>
    </location>
</feature>
<dbReference type="EMBL" id="UGSG01000001">
    <property type="protein sequence ID" value="SUA79051.1"/>
    <property type="molecule type" value="Genomic_DNA"/>
</dbReference>
<gene>
    <name evidence="2" type="ORF">NCTC13160_03011</name>
</gene>
<evidence type="ECO:0000256" key="1">
    <source>
        <dbReference type="SAM" id="MobiDB-lite"/>
    </source>
</evidence>
<dbReference type="AlphaFoldDB" id="A0A378YRF0"/>
<sequence>MLPPANDTPGGSRRASTASRARGGAARGTPDRHIDAASAAALKLPRESQAMSYAKRTLALRREPPKASDVERYLRRWFIAPPSVLIALASDEELRARNAIYPPLRTTSTRFGDIAYASYVVAQGACGHDGTHLRTCVVSITQGNEVVTFPALQAWTHDGEPIVRADALSHLHYATERIKATTPAQHMRRHSLFHAETRDLVTHDPVLQSGHRAARLGMWLAAAALLERGNASVDAVLRDIRIGAQSFDPTFRQYQELARLARSRHRRNIALPCEMPGGPSHSRAAIEPSAQAIAPSSLSRTLPDARSSPLSQRCQ</sequence>
<dbReference type="STRING" id="93220.A6P55_12385"/>
<organism evidence="2 3">
    <name type="scientific">Pandoraea pnomenusa</name>
    <dbReference type="NCBI Taxonomy" id="93220"/>
    <lineage>
        <taxon>Bacteria</taxon>
        <taxon>Pseudomonadati</taxon>
        <taxon>Pseudomonadota</taxon>
        <taxon>Betaproteobacteria</taxon>
        <taxon>Burkholderiales</taxon>
        <taxon>Burkholderiaceae</taxon>
        <taxon>Pandoraea</taxon>
    </lineage>
</organism>
<protein>
    <submittedName>
        <fullName evidence="2">Uncharacterized protein</fullName>
    </submittedName>
</protein>
<accession>A0A378YRF0</accession>
<evidence type="ECO:0000313" key="2">
    <source>
        <dbReference type="EMBL" id="SUA79051.1"/>
    </source>
</evidence>
<dbReference type="RefSeq" id="WP_023598111.1">
    <property type="nucleotide sequence ID" value="NZ_CP009553.3"/>
</dbReference>
<reference evidence="2 3" key="1">
    <citation type="submission" date="2018-06" db="EMBL/GenBank/DDBJ databases">
        <authorList>
            <consortium name="Pathogen Informatics"/>
            <person name="Doyle S."/>
        </authorList>
    </citation>
    <scope>NUCLEOTIDE SEQUENCE [LARGE SCALE GENOMIC DNA]</scope>
    <source>
        <strain evidence="2 3">NCTC13160</strain>
    </source>
</reference>
<proteinExistence type="predicted"/>
<dbReference type="OrthoDB" id="8938253at2"/>
<dbReference type="KEGG" id="ppnm:LV28_15285"/>
<feature type="compositionally biased region" description="Low complexity" evidence="1">
    <location>
        <begin position="10"/>
        <end position="28"/>
    </location>
</feature>
<feature type="region of interest" description="Disordered" evidence="1">
    <location>
        <begin position="1"/>
        <end position="32"/>
    </location>
</feature>
<name>A0A378YRF0_9BURK</name>